<dbReference type="KEGG" id="vg:8684354"/>
<feature type="transmembrane region" description="Helical" evidence="1">
    <location>
        <begin position="91"/>
        <end position="109"/>
    </location>
</feature>
<dbReference type="Proteomes" id="UP000002615">
    <property type="component" value="Segment"/>
</dbReference>
<name>C8ZKA1_9CAUD</name>
<sequence length="112" mass="12359">MPRMNPSSSTRMLKLPVTVVVSSLVLLMLNWSVTWVSPKTSPRSNPNVVPSVLLVPSPNSLSILCLTPSLEWGLPFQAHIRSIAHKEHTSTPFFLLLLCVSFFSLWTVGCGK</sequence>
<protein>
    <submittedName>
        <fullName evidence="2">Uncharacterized protein</fullName>
    </submittedName>
</protein>
<keyword evidence="1" id="KW-1133">Transmembrane helix</keyword>
<organism evidence="2 3">
    <name type="scientific">Pseudomonas phage LUZ7</name>
    <dbReference type="NCBI Taxonomy" id="655097"/>
    <lineage>
        <taxon>Viruses</taxon>
        <taxon>Duplodnaviria</taxon>
        <taxon>Heunggongvirae</taxon>
        <taxon>Uroviricota</taxon>
        <taxon>Caudoviricetes</taxon>
        <taxon>Schitoviridae</taxon>
        <taxon>Migulavirinae</taxon>
        <taxon>Luzseptimavirus</taxon>
        <taxon>Luzseptimavirus LUZ7</taxon>
    </lineage>
</organism>
<dbReference type="GeneID" id="8684354"/>
<feature type="transmembrane region" description="Helical" evidence="1">
    <location>
        <begin position="12"/>
        <end position="31"/>
    </location>
</feature>
<dbReference type="EMBL" id="FN422398">
    <property type="protein sequence ID" value="CAZ66143.1"/>
    <property type="molecule type" value="Genomic_DNA"/>
</dbReference>
<evidence type="ECO:0000256" key="1">
    <source>
        <dbReference type="SAM" id="Phobius"/>
    </source>
</evidence>
<keyword evidence="1" id="KW-0812">Transmembrane</keyword>
<proteinExistence type="predicted"/>
<keyword evidence="1" id="KW-0472">Membrane</keyword>
<evidence type="ECO:0000313" key="2">
    <source>
        <dbReference type="EMBL" id="CAZ66143.1"/>
    </source>
</evidence>
<reference evidence="3" key="1">
    <citation type="journal article" date="2010" name="Virology">
        <title>Molecular and physiological analysis of three Pseudomonas aeruginosa phages belonging to the "N4-like viruses".</title>
        <authorList>
            <person name="Ceyssens P.J."/>
            <person name="Brabban A."/>
            <person name="Rogge L."/>
            <person name="Lewis M.S."/>
            <person name="Pickard D."/>
            <person name="Goulding D."/>
            <person name="Dougan G."/>
            <person name="Nob en J.P."/>
            <person name="Kropinski A."/>
            <person name="Kutter E."/>
            <person name="Lavigne R."/>
        </authorList>
    </citation>
    <scope>NUCLEOTIDE SEQUENCE [LARGE SCALE GENOMIC DNA]</scope>
</reference>
<dbReference type="RefSeq" id="YP_003358284.1">
    <property type="nucleotide sequence ID" value="NC_013691.1"/>
</dbReference>
<evidence type="ECO:0000313" key="3">
    <source>
        <dbReference type="Proteomes" id="UP000002615"/>
    </source>
</evidence>
<keyword evidence="3" id="KW-1185">Reference proteome</keyword>
<accession>C8ZKA1</accession>